<evidence type="ECO:0000313" key="3">
    <source>
        <dbReference type="EMBL" id="KEH30405.1"/>
    </source>
</evidence>
<dbReference type="GO" id="GO:0005504">
    <property type="term" value="F:fatty acid binding"/>
    <property type="evidence" value="ECO:0007669"/>
    <property type="project" value="InterPro"/>
</dbReference>
<dbReference type="HOGENOM" id="CLU_145659_1_0_1"/>
<feature type="transmembrane region" description="Helical" evidence="1">
    <location>
        <begin position="7"/>
        <end position="23"/>
    </location>
</feature>
<evidence type="ECO:0000313" key="5">
    <source>
        <dbReference type="EnsemblPlants" id="KEH30405"/>
    </source>
</evidence>
<reference evidence="3 6" key="1">
    <citation type="journal article" date="2011" name="Nature">
        <title>The Medicago genome provides insight into the evolution of rhizobial symbioses.</title>
        <authorList>
            <person name="Young N.D."/>
            <person name="Debelle F."/>
            <person name="Oldroyd G.E."/>
            <person name="Geurts R."/>
            <person name="Cannon S.B."/>
            <person name="Udvardi M.K."/>
            <person name="Benedito V.A."/>
            <person name="Mayer K.F."/>
            <person name="Gouzy J."/>
            <person name="Schoof H."/>
            <person name="Van de Peer Y."/>
            <person name="Proost S."/>
            <person name="Cook D.R."/>
            <person name="Meyers B.C."/>
            <person name="Spannagl M."/>
            <person name="Cheung F."/>
            <person name="De Mita S."/>
            <person name="Krishnakumar V."/>
            <person name="Gundlach H."/>
            <person name="Zhou S."/>
            <person name="Mudge J."/>
            <person name="Bharti A.K."/>
            <person name="Murray J.D."/>
            <person name="Naoumkina M.A."/>
            <person name="Rosen B."/>
            <person name="Silverstein K.A."/>
            <person name="Tang H."/>
            <person name="Rombauts S."/>
            <person name="Zhao P.X."/>
            <person name="Zhou P."/>
            <person name="Barbe V."/>
            <person name="Bardou P."/>
            <person name="Bechner M."/>
            <person name="Bellec A."/>
            <person name="Berger A."/>
            <person name="Berges H."/>
            <person name="Bidwell S."/>
            <person name="Bisseling T."/>
            <person name="Choisne N."/>
            <person name="Couloux A."/>
            <person name="Denny R."/>
            <person name="Deshpande S."/>
            <person name="Dai X."/>
            <person name="Doyle J.J."/>
            <person name="Dudez A.M."/>
            <person name="Farmer A.D."/>
            <person name="Fouteau S."/>
            <person name="Franken C."/>
            <person name="Gibelin C."/>
            <person name="Gish J."/>
            <person name="Goldstein S."/>
            <person name="Gonzalez A.J."/>
            <person name="Green P.J."/>
            <person name="Hallab A."/>
            <person name="Hartog M."/>
            <person name="Hua A."/>
            <person name="Humphray S.J."/>
            <person name="Jeong D.H."/>
            <person name="Jing Y."/>
            <person name="Jocker A."/>
            <person name="Kenton S.M."/>
            <person name="Kim D.J."/>
            <person name="Klee K."/>
            <person name="Lai H."/>
            <person name="Lang C."/>
            <person name="Lin S."/>
            <person name="Macmil S.L."/>
            <person name="Magdelenat G."/>
            <person name="Matthews L."/>
            <person name="McCorrison J."/>
            <person name="Monaghan E.L."/>
            <person name="Mun J.H."/>
            <person name="Najar F.Z."/>
            <person name="Nicholson C."/>
            <person name="Noirot C."/>
            <person name="O'Bleness M."/>
            <person name="Paule C.R."/>
            <person name="Poulain J."/>
            <person name="Prion F."/>
            <person name="Qin B."/>
            <person name="Qu C."/>
            <person name="Retzel E.F."/>
            <person name="Riddle C."/>
            <person name="Sallet E."/>
            <person name="Samain S."/>
            <person name="Samson N."/>
            <person name="Sanders I."/>
            <person name="Saurat O."/>
            <person name="Scarpelli C."/>
            <person name="Schiex T."/>
            <person name="Segurens B."/>
            <person name="Severin A.J."/>
            <person name="Sherrier D.J."/>
            <person name="Shi R."/>
            <person name="Sims S."/>
            <person name="Singer S.R."/>
            <person name="Sinharoy S."/>
            <person name="Sterck L."/>
            <person name="Viollet A."/>
            <person name="Wang B.B."/>
            <person name="Wang K."/>
            <person name="Wang M."/>
            <person name="Wang X."/>
            <person name="Warfsmann J."/>
            <person name="Weissenbach J."/>
            <person name="White D.D."/>
            <person name="White J.D."/>
            <person name="Wiley G.B."/>
            <person name="Wincker P."/>
            <person name="Xing Y."/>
            <person name="Yang L."/>
            <person name="Yao Z."/>
            <person name="Ying F."/>
            <person name="Zhai J."/>
            <person name="Zhou L."/>
            <person name="Zuber A."/>
            <person name="Denarie J."/>
            <person name="Dixon R.A."/>
            <person name="May G.D."/>
            <person name="Schwartz D.C."/>
            <person name="Rogers J."/>
            <person name="Quetier F."/>
            <person name="Town C.D."/>
            <person name="Roe B.A."/>
        </authorList>
    </citation>
    <scope>NUCLEOTIDE SEQUENCE [LARGE SCALE GENOMIC DNA]</scope>
    <source>
        <strain evidence="3">A17</strain>
        <strain evidence="5 6">cv. Jemalong A17</strain>
    </source>
</reference>
<sequence>MEAYKKIMIVGILLIIANTMLLIDGQSLCQMTNKGLKACEPYVSGVKIAAFQIPSDACCHATAKADLECLCSYKDSGLLSFYGIDPDQAMDLPVKCKLVDSFNC</sequence>
<dbReference type="Proteomes" id="UP000265566">
    <property type="component" value="Chromosome 4"/>
</dbReference>
<dbReference type="InterPro" id="IPR016140">
    <property type="entry name" value="Bifunc_inhib/LTP/seed_store"/>
</dbReference>
<dbReference type="Gramene" id="rna23688">
    <property type="protein sequence ID" value="RHN61247.1"/>
    <property type="gene ID" value="gene23688"/>
</dbReference>
<keyword evidence="1" id="KW-1133">Transmembrane helix</keyword>
<reference evidence="3 6" key="2">
    <citation type="journal article" date="2014" name="BMC Genomics">
        <title>An improved genome release (version Mt4.0) for the model legume Medicago truncatula.</title>
        <authorList>
            <person name="Tang H."/>
            <person name="Krishnakumar V."/>
            <person name="Bidwell S."/>
            <person name="Rosen B."/>
            <person name="Chan A."/>
            <person name="Zhou S."/>
            <person name="Gentzbittel L."/>
            <person name="Childs K.L."/>
            <person name="Yandell M."/>
            <person name="Gundlach H."/>
            <person name="Mayer K.F."/>
            <person name="Schwartz D.C."/>
            <person name="Town C.D."/>
        </authorList>
    </citation>
    <scope>GENOME REANNOTATION</scope>
    <source>
        <strain evidence="3">A17</strain>
        <strain evidence="5 6">cv. Jemalong A17</strain>
    </source>
</reference>
<evidence type="ECO:0000313" key="4">
    <source>
        <dbReference type="EMBL" id="RHN61247.1"/>
    </source>
</evidence>
<reference evidence="5" key="3">
    <citation type="submission" date="2015-04" db="UniProtKB">
        <authorList>
            <consortium name="EnsemblPlants"/>
        </authorList>
    </citation>
    <scope>IDENTIFICATION</scope>
    <source>
        <strain evidence="5">cv. Jemalong A17</strain>
    </source>
</reference>
<accession>A0A072UX29</accession>
<dbReference type="EMBL" id="PSQE01000004">
    <property type="protein sequence ID" value="RHN61247.1"/>
    <property type="molecule type" value="Genomic_DNA"/>
</dbReference>
<keyword evidence="1" id="KW-0472">Membrane</keyword>
<reference evidence="7" key="4">
    <citation type="journal article" date="2018" name="Nat. Plants">
        <title>Whole-genome landscape of Medicago truncatula symbiotic genes.</title>
        <authorList>
            <person name="Pecrix Y."/>
            <person name="Staton S.E."/>
            <person name="Sallet E."/>
            <person name="Lelandais-Briere C."/>
            <person name="Moreau S."/>
            <person name="Carrere S."/>
            <person name="Blein T."/>
            <person name="Jardinaud M.F."/>
            <person name="Latrasse D."/>
            <person name="Zouine M."/>
            <person name="Zahm M."/>
            <person name="Kreplak J."/>
            <person name="Mayjonade B."/>
            <person name="Satge C."/>
            <person name="Perez M."/>
            <person name="Cauet S."/>
            <person name="Marande W."/>
            <person name="Chantry-Darmon C."/>
            <person name="Lopez-Roques C."/>
            <person name="Bouchez O."/>
            <person name="Berard A."/>
            <person name="Debelle F."/>
            <person name="Munos S."/>
            <person name="Bendahmane A."/>
            <person name="Berges H."/>
            <person name="Niebel A."/>
            <person name="Buitink J."/>
            <person name="Frugier F."/>
            <person name="Benhamed M."/>
            <person name="Crespi M."/>
            <person name="Gouzy J."/>
            <person name="Gamas P."/>
        </authorList>
    </citation>
    <scope>NUCLEOTIDE SEQUENCE [LARGE SCALE GENOMIC DNA]</scope>
    <source>
        <strain evidence="7">cv. Jemalong A17</strain>
    </source>
</reference>
<dbReference type="STRING" id="3880.A0A072UX29"/>
<dbReference type="Proteomes" id="UP000002051">
    <property type="component" value="Chromosome 4"/>
</dbReference>
<dbReference type="Gene3D" id="1.10.110.10">
    <property type="entry name" value="Plant lipid-transfer and hydrophobic proteins"/>
    <property type="match status" value="1"/>
</dbReference>
<dbReference type="KEGG" id="mtr:25492720"/>
<dbReference type="OrthoDB" id="643149at2759"/>
<evidence type="ECO:0000313" key="6">
    <source>
        <dbReference type="Proteomes" id="UP000002051"/>
    </source>
</evidence>
<keyword evidence="6" id="KW-1185">Reference proteome</keyword>
<dbReference type="InterPro" id="IPR039265">
    <property type="entry name" value="DIR1-like"/>
</dbReference>
<dbReference type="PANTHER" id="PTHR33122:SF36">
    <property type="entry name" value="LIPID TRANSFER PROTEIN"/>
    <property type="match status" value="1"/>
</dbReference>
<evidence type="ECO:0000259" key="2">
    <source>
        <dbReference type="Pfam" id="PF14368"/>
    </source>
</evidence>
<evidence type="ECO:0000256" key="1">
    <source>
        <dbReference type="SAM" id="Phobius"/>
    </source>
</evidence>
<dbReference type="GO" id="GO:0009627">
    <property type="term" value="P:systemic acquired resistance"/>
    <property type="evidence" value="ECO:0007669"/>
    <property type="project" value="InterPro"/>
</dbReference>
<feature type="domain" description="Bifunctional inhibitor/plant lipid transfer protein/seed storage helical" evidence="2">
    <location>
        <begin position="26"/>
        <end position="102"/>
    </location>
</feature>
<protein>
    <submittedName>
        <fullName evidence="3 4">Lipid transfer protein</fullName>
    </submittedName>
</protein>
<dbReference type="EMBL" id="CM001220">
    <property type="protein sequence ID" value="KEH30405.1"/>
    <property type="molecule type" value="Genomic_DNA"/>
</dbReference>
<name>A0A072UX29_MEDTR</name>
<dbReference type="SMR" id="A0A072UX29"/>
<dbReference type="AlphaFoldDB" id="A0A072UX29"/>
<proteinExistence type="predicted"/>
<dbReference type="InterPro" id="IPR036312">
    <property type="entry name" value="Bifun_inhib/LTP/seed_sf"/>
</dbReference>
<dbReference type="CDD" id="cd04660">
    <property type="entry name" value="nsLTP_like"/>
    <property type="match status" value="1"/>
</dbReference>
<dbReference type="EnsemblPlants" id="KEH30405">
    <property type="protein sequence ID" value="KEH30405"/>
    <property type="gene ID" value="MTR_4g069170"/>
</dbReference>
<dbReference type="SUPFAM" id="SSF47699">
    <property type="entry name" value="Bifunctional inhibitor/lipid-transfer protein/seed storage 2S albumin"/>
    <property type="match status" value="1"/>
</dbReference>
<dbReference type="PANTHER" id="PTHR33122">
    <property type="entry name" value="LIPID BINDING PROTEIN-RELATED"/>
    <property type="match status" value="1"/>
</dbReference>
<organism evidence="3 6">
    <name type="scientific">Medicago truncatula</name>
    <name type="common">Barrel medic</name>
    <name type="synonym">Medicago tribuloides</name>
    <dbReference type="NCBI Taxonomy" id="3880"/>
    <lineage>
        <taxon>Eukaryota</taxon>
        <taxon>Viridiplantae</taxon>
        <taxon>Streptophyta</taxon>
        <taxon>Embryophyta</taxon>
        <taxon>Tracheophyta</taxon>
        <taxon>Spermatophyta</taxon>
        <taxon>Magnoliopsida</taxon>
        <taxon>eudicotyledons</taxon>
        <taxon>Gunneridae</taxon>
        <taxon>Pentapetalae</taxon>
        <taxon>rosids</taxon>
        <taxon>fabids</taxon>
        <taxon>Fabales</taxon>
        <taxon>Fabaceae</taxon>
        <taxon>Papilionoideae</taxon>
        <taxon>50 kb inversion clade</taxon>
        <taxon>NPAAA clade</taxon>
        <taxon>Hologalegina</taxon>
        <taxon>IRL clade</taxon>
        <taxon>Trifolieae</taxon>
        <taxon>Medicago</taxon>
    </lineage>
</organism>
<dbReference type="InterPro" id="IPR044741">
    <property type="entry name" value="NsLTP-like"/>
</dbReference>
<reference evidence="4" key="5">
    <citation type="journal article" date="2018" name="Nat. Plants">
        <title>Whole-genome landscape of Medicago truncatula symbiotic genes.</title>
        <authorList>
            <person name="Pecrix Y."/>
            <person name="Gamas P."/>
            <person name="Carrere S."/>
        </authorList>
    </citation>
    <scope>NUCLEOTIDE SEQUENCE</scope>
    <source>
        <tissue evidence="4">Leaves</tissue>
    </source>
</reference>
<keyword evidence="1" id="KW-0812">Transmembrane</keyword>
<dbReference type="Pfam" id="PF14368">
    <property type="entry name" value="LTP_2"/>
    <property type="match status" value="1"/>
</dbReference>
<evidence type="ECO:0000313" key="7">
    <source>
        <dbReference type="Proteomes" id="UP000265566"/>
    </source>
</evidence>
<gene>
    <name evidence="5" type="primary">25492720</name>
    <name evidence="3" type="ordered locus">MTR_4g069170</name>
    <name evidence="4" type="ORF">MtrunA17_Chr4g0034531</name>
</gene>